<feature type="region of interest" description="Disordered" evidence="1">
    <location>
        <begin position="61"/>
        <end position="86"/>
    </location>
</feature>
<dbReference type="STRING" id="2594813.A0A395MHA8"/>
<feature type="compositionally biased region" description="Polar residues" evidence="1">
    <location>
        <begin position="568"/>
        <end position="577"/>
    </location>
</feature>
<evidence type="ECO:0000313" key="3">
    <source>
        <dbReference type="Proteomes" id="UP000265631"/>
    </source>
</evidence>
<accession>A0A395MHA8</accession>
<dbReference type="OrthoDB" id="5091426at2759"/>
<feature type="compositionally biased region" description="Low complexity" evidence="1">
    <location>
        <begin position="529"/>
        <end position="540"/>
    </location>
</feature>
<comment type="caution">
    <text evidence="2">The sequence shown here is derived from an EMBL/GenBank/DDBJ whole genome shotgun (WGS) entry which is preliminary data.</text>
</comment>
<feature type="compositionally biased region" description="Basic residues" evidence="1">
    <location>
        <begin position="484"/>
        <end position="499"/>
    </location>
</feature>
<feature type="compositionally biased region" description="Polar residues" evidence="1">
    <location>
        <begin position="721"/>
        <end position="741"/>
    </location>
</feature>
<reference evidence="2 3" key="1">
    <citation type="journal article" date="2018" name="PLoS Pathog.">
        <title>Evolution of structural diversity of trichothecenes, a family of toxins produced by plant pathogenic and entomopathogenic fungi.</title>
        <authorList>
            <person name="Proctor R.H."/>
            <person name="McCormick S.P."/>
            <person name="Kim H.S."/>
            <person name="Cardoza R.E."/>
            <person name="Stanley A.M."/>
            <person name="Lindo L."/>
            <person name="Kelly A."/>
            <person name="Brown D.W."/>
            <person name="Lee T."/>
            <person name="Vaughan M.M."/>
            <person name="Alexander N.J."/>
            <person name="Busman M."/>
            <person name="Gutierrez S."/>
        </authorList>
    </citation>
    <scope>NUCLEOTIDE SEQUENCE [LARGE SCALE GENOMIC DNA]</scope>
    <source>
        <strain evidence="2 3">NRRL 13405</strain>
    </source>
</reference>
<dbReference type="Proteomes" id="UP000265631">
    <property type="component" value="Unassembled WGS sequence"/>
</dbReference>
<proteinExistence type="predicted"/>
<sequence length="888" mass="98681">MDSFPGQGLNEESGSRNIDGPDDIILGDYQPWQQTDLTPWELREDELDLERENSLSVQQWLQGQGNSRPAQNTYFNSQSSSQRKRETQKLLGHIDNVLGGNKSLSAHAAKSSINTTTQASRNPATLNIDTISTDQPSLTKSAFSAQPLLCSSASDRGTTYYGNGYHSGWDSGTSVSQSRSAFPITSYGYQTRGRHSQVLGPSLPQSNWSVTGTDTSTGSKKPPKRQSSRSADDETSSKRTFSGRNVSKINNLSCRRPSPSISGPAQVTSSDGNPLLQTSIEGMRGSHHRLGNNTSSLSSECTSLQTTQRNGPLSDRADKELSHDDFNDVCEICPFWLLNPVQFSNIERPACSNRKEEMSHIITHLIDHHGLVRGNDPKNASRKYLASCQTYSPSVKAKGNCLKCSSLHQWKDSGPVDPRHNGVVLCMRCWSKFDKDGMQDHLAGPLCPYKAEQPKPKKMCILYTTFCSNDKPPSPPPRDMQPRKANHRAAPRKHSRRNARQQASSRINRRPAPTDASQTLEPPLSRPPSSHSQHFSFQHSLSTPSKIQSSIKRDTSSSRESHESETRQPVSETSSTRRPNRHPIPLTYPDTASEYNVGNYEAVQRNEQQSANRYTYPSTTHPISLENVKLEGTMFDNGFQYQTQLQAQNTTRLPGQYQNWHQQFLQVPQTLSQPFLQTLGQTSRRGVRDNSFDQFSLQSLSQPQHPQLSSSQYSLQDSLSERNQQQSPGRANLSAYNNGSSHLLHHPKTPQLQLQVPAMDDLDATISLSGGLSHVQSSPSRVPSTAGESMDLLQSPNIEGSMWLFNDDFGYDNSSDWLNMGTVGSHPQLQESVEVGDPPTIQSQQRLEDSNPNSGLLTVQQAAVEKDSAYHSDAFHDMEWDDEKEIFS</sequence>
<name>A0A395MHA8_9HYPO</name>
<feature type="region of interest" description="Disordered" evidence="1">
    <location>
        <begin position="1"/>
        <end position="32"/>
    </location>
</feature>
<feature type="region of interest" description="Disordered" evidence="1">
    <location>
        <begin position="699"/>
        <end position="746"/>
    </location>
</feature>
<protein>
    <submittedName>
        <fullName evidence="2">Uncharacterized protein</fullName>
    </submittedName>
</protein>
<keyword evidence="3" id="KW-1185">Reference proteome</keyword>
<evidence type="ECO:0000256" key="1">
    <source>
        <dbReference type="SAM" id="MobiDB-lite"/>
    </source>
</evidence>
<feature type="compositionally biased region" description="Polar residues" evidence="1">
    <location>
        <begin position="61"/>
        <end position="81"/>
    </location>
</feature>
<dbReference type="EMBL" id="PXXK01000294">
    <property type="protein sequence ID" value="RFN46519.1"/>
    <property type="molecule type" value="Genomic_DNA"/>
</dbReference>
<evidence type="ECO:0000313" key="2">
    <source>
        <dbReference type="EMBL" id="RFN46519.1"/>
    </source>
</evidence>
<feature type="compositionally biased region" description="Polar residues" evidence="1">
    <location>
        <begin position="203"/>
        <end position="218"/>
    </location>
</feature>
<organism evidence="2 3">
    <name type="scientific">Fusarium flagelliforme</name>
    <dbReference type="NCBI Taxonomy" id="2675880"/>
    <lineage>
        <taxon>Eukaryota</taxon>
        <taxon>Fungi</taxon>
        <taxon>Dikarya</taxon>
        <taxon>Ascomycota</taxon>
        <taxon>Pezizomycotina</taxon>
        <taxon>Sordariomycetes</taxon>
        <taxon>Hypocreomycetidae</taxon>
        <taxon>Hypocreales</taxon>
        <taxon>Nectriaceae</taxon>
        <taxon>Fusarium</taxon>
        <taxon>Fusarium incarnatum-equiseti species complex</taxon>
    </lineage>
</organism>
<feature type="compositionally biased region" description="Low complexity" evidence="1">
    <location>
        <begin position="699"/>
        <end position="718"/>
    </location>
</feature>
<feature type="compositionally biased region" description="Polar residues" evidence="1">
    <location>
        <begin position="291"/>
        <end position="311"/>
    </location>
</feature>
<gene>
    <name evidence="2" type="ORF">FIE12Z_9241</name>
</gene>
<feature type="region of interest" description="Disordered" evidence="1">
    <location>
        <begin position="471"/>
        <end position="592"/>
    </location>
</feature>
<feature type="compositionally biased region" description="Polar residues" evidence="1">
    <location>
        <begin position="238"/>
        <end position="280"/>
    </location>
</feature>
<dbReference type="AlphaFoldDB" id="A0A395MHA8"/>
<feature type="region of interest" description="Disordered" evidence="1">
    <location>
        <begin position="195"/>
        <end position="316"/>
    </location>
</feature>
<feature type="compositionally biased region" description="Basic and acidic residues" evidence="1">
    <location>
        <begin position="551"/>
        <end position="566"/>
    </location>
</feature>
<feature type="compositionally biased region" description="Polar residues" evidence="1">
    <location>
        <begin position="541"/>
        <end position="550"/>
    </location>
</feature>